<dbReference type="EMBL" id="JBBJUP010000007">
    <property type="protein sequence ID" value="MEJ8279323.1"/>
    <property type="molecule type" value="Genomic_DNA"/>
</dbReference>
<keyword evidence="5" id="KW-1185">Reference proteome</keyword>
<accession>A0ABU8T5U3</accession>
<dbReference type="Gene3D" id="3.10.450.30">
    <property type="entry name" value="Microbial ribonucleases"/>
    <property type="match status" value="1"/>
</dbReference>
<gene>
    <name evidence="4" type="ORF">WJX68_10310</name>
</gene>
<dbReference type="InterPro" id="IPR000026">
    <property type="entry name" value="N1-like"/>
</dbReference>
<dbReference type="RefSeq" id="WP_340288733.1">
    <property type="nucleotide sequence ID" value="NZ_JBBJUP010000007.1"/>
</dbReference>
<evidence type="ECO:0000313" key="5">
    <source>
        <dbReference type="Proteomes" id="UP001364211"/>
    </source>
</evidence>
<evidence type="ECO:0000256" key="2">
    <source>
        <dbReference type="ARBA" id="ARBA00022801"/>
    </source>
</evidence>
<keyword evidence="2" id="KW-0378">Hydrolase</keyword>
<dbReference type="InterPro" id="IPR016191">
    <property type="entry name" value="Ribonuclease/ribotoxin"/>
</dbReference>
<dbReference type="SUPFAM" id="SSF53933">
    <property type="entry name" value="Microbial ribonucleases"/>
    <property type="match status" value="1"/>
</dbReference>
<reference evidence="4 5" key="1">
    <citation type="submission" date="2024-03" db="EMBL/GenBank/DDBJ databases">
        <title>Draft genome sequence of Pseudonocardia sp. DW16-2.</title>
        <authorList>
            <person name="Duangmal K."/>
        </authorList>
    </citation>
    <scope>NUCLEOTIDE SEQUENCE [LARGE SCALE GENOMIC DNA]</scope>
    <source>
        <strain evidence="4 5">DW16-2</strain>
    </source>
</reference>
<name>A0ABU8T5U3_9PSEU</name>
<evidence type="ECO:0000256" key="3">
    <source>
        <dbReference type="SAM" id="SignalP"/>
    </source>
</evidence>
<organism evidence="4 5">
    <name type="scientific">Pseudonocardia spirodelae</name>
    <dbReference type="NCBI Taxonomy" id="3133431"/>
    <lineage>
        <taxon>Bacteria</taxon>
        <taxon>Bacillati</taxon>
        <taxon>Actinomycetota</taxon>
        <taxon>Actinomycetes</taxon>
        <taxon>Pseudonocardiales</taxon>
        <taxon>Pseudonocardiaceae</taxon>
        <taxon>Pseudonocardia</taxon>
    </lineage>
</organism>
<dbReference type="Proteomes" id="UP001364211">
    <property type="component" value="Unassembled WGS sequence"/>
</dbReference>
<protein>
    <submittedName>
        <fullName evidence="4">Ribonuclease domain-containing protein</fullName>
    </submittedName>
</protein>
<keyword evidence="3" id="KW-0732">Signal</keyword>
<evidence type="ECO:0000256" key="1">
    <source>
        <dbReference type="ARBA" id="ARBA00022722"/>
    </source>
</evidence>
<comment type="caution">
    <text evidence="4">The sequence shown here is derived from an EMBL/GenBank/DDBJ whole genome shotgun (WGS) entry which is preliminary data.</text>
</comment>
<sequence>MIIRPDARTGVRALLVAALVAALAALGLALPATASAAVPSAAVPSAAVPSAAQSVARSAVPSAGVAAPVAPAAVPGEEESGLPVRALSSLPDEATDTYRLIRSGGPYPYSQDGTTFQNREGILPAKSSGYYEEYTVETPGSSTRGARRIVTGSGGEYYYTGDHYASFVVVDVSR</sequence>
<evidence type="ECO:0000313" key="4">
    <source>
        <dbReference type="EMBL" id="MEJ8279323.1"/>
    </source>
</evidence>
<feature type="signal peptide" evidence="3">
    <location>
        <begin position="1"/>
        <end position="36"/>
    </location>
</feature>
<feature type="chain" id="PRO_5045452539" evidence="3">
    <location>
        <begin position="37"/>
        <end position="174"/>
    </location>
</feature>
<dbReference type="Pfam" id="PF00545">
    <property type="entry name" value="Ribonuclease"/>
    <property type="match status" value="1"/>
</dbReference>
<keyword evidence="1" id="KW-0540">Nuclease</keyword>
<proteinExistence type="predicted"/>